<evidence type="ECO:0000313" key="1">
    <source>
        <dbReference type="EMBL" id="KAK2194762.1"/>
    </source>
</evidence>
<gene>
    <name evidence="2" type="ORF">BdWA1_002438</name>
    <name evidence="1" type="ORF">BdWA1_003774</name>
</gene>
<dbReference type="RefSeq" id="XP_067802685.1">
    <property type="nucleotide sequence ID" value="XM_067947463.1"/>
</dbReference>
<name>A0AAD9PHU4_9APIC</name>
<dbReference type="EMBL" id="JALLKP010000003">
    <property type="protein sequence ID" value="KAK2195842.1"/>
    <property type="molecule type" value="Genomic_DNA"/>
</dbReference>
<proteinExistence type="predicted"/>
<dbReference type="KEGG" id="bdw:94336736"/>
<dbReference type="Proteomes" id="UP001214638">
    <property type="component" value="Unassembled WGS sequence"/>
</dbReference>
<comment type="caution">
    <text evidence="1">The sequence shown here is derived from an EMBL/GenBank/DDBJ whole genome shotgun (WGS) entry which is preliminary data.</text>
</comment>
<reference evidence="1" key="1">
    <citation type="journal article" date="2023" name="Nat. Microbiol.">
        <title>Babesia duncani multi-omics identifies virulence factors and drug targets.</title>
        <authorList>
            <person name="Singh P."/>
            <person name="Lonardi S."/>
            <person name="Liang Q."/>
            <person name="Vydyam P."/>
            <person name="Khabirova E."/>
            <person name="Fang T."/>
            <person name="Gihaz S."/>
            <person name="Thekkiniath J."/>
            <person name="Munshi M."/>
            <person name="Abel S."/>
            <person name="Ciampossin L."/>
            <person name="Batugedara G."/>
            <person name="Gupta M."/>
            <person name="Lu X.M."/>
            <person name="Lenz T."/>
            <person name="Chakravarty S."/>
            <person name="Cornillot E."/>
            <person name="Hu Y."/>
            <person name="Ma W."/>
            <person name="Gonzalez L.M."/>
            <person name="Sanchez S."/>
            <person name="Estrada K."/>
            <person name="Sanchez-Flores A."/>
            <person name="Montero E."/>
            <person name="Harb O.S."/>
            <person name="Le Roch K.G."/>
            <person name="Mamoun C.B."/>
        </authorList>
    </citation>
    <scope>NUCLEOTIDE SEQUENCE</scope>
    <source>
        <strain evidence="1">WA1</strain>
    </source>
</reference>
<keyword evidence="3" id="KW-1185">Reference proteome</keyword>
<dbReference type="EMBL" id="JALLKP010000049">
    <property type="protein sequence ID" value="KAK2194762.1"/>
    <property type="molecule type" value="Genomic_DNA"/>
</dbReference>
<accession>A0AAD9PHU4</accession>
<sequence length="67" mass="8152">MEQREMGLLFRKGWVTRNIFRAISLFIIADVAMKYQYGIKRGMNLNSYNWKWWMEKTPEERTACTLE</sequence>
<dbReference type="AlphaFoldDB" id="A0AAD9PHU4"/>
<organism evidence="1 3">
    <name type="scientific">Babesia duncani</name>
    <dbReference type="NCBI Taxonomy" id="323732"/>
    <lineage>
        <taxon>Eukaryota</taxon>
        <taxon>Sar</taxon>
        <taxon>Alveolata</taxon>
        <taxon>Apicomplexa</taxon>
        <taxon>Aconoidasida</taxon>
        <taxon>Piroplasmida</taxon>
        <taxon>Babesiidae</taxon>
        <taxon>Babesia</taxon>
    </lineage>
</organism>
<protein>
    <submittedName>
        <fullName evidence="1">Uncharacterized protein</fullName>
    </submittedName>
</protein>
<dbReference type="GeneID" id="94336736"/>
<evidence type="ECO:0000313" key="2">
    <source>
        <dbReference type="EMBL" id="KAK2195842.1"/>
    </source>
</evidence>
<evidence type="ECO:0000313" key="3">
    <source>
        <dbReference type="Proteomes" id="UP001214638"/>
    </source>
</evidence>